<accession>X1UX48</accession>
<proteinExistence type="predicted"/>
<keyword evidence="1" id="KW-0233">DNA recombination</keyword>
<evidence type="ECO:0000256" key="1">
    <source>
        <dbReference type="ARBA" id="ARBA00023172"/>
    </source>
</evidence>
<sequence length="42" mass="4741">DITDIADLLGHKSLATTRRYQNIKSQALKERLKPIFEDGNNG</sequence>
<dbReference type="SUPFAM" id="SSF56349">
    <property type="entry name" value="DNA breaking-rejoining enzymes"/>
    <property type="match status" value="1"/>
</dbReference>
<gene>
    <name evidence="2" type="ORF">S12H4_55580</name>
</gene>
<reference evidence="2" key="1">
    <citation type="journal article" date="2014" name="Front. Microbiol.">
        <title>High frequency of phylogenetically diverse reductive dehalogenase-homologous genes in deep subseafloor sedimentary metagenomes.</title>
        <authorList>
            <person name="Kawai M."/>
            <person name="Futagami T."/>
            <person name="Toyoda A."/>
            <person name="Takaki Y."/>
            <person name="Nishi S."/>
            <person name="Hori S."/>
            <person name="Arai W."/>
            <person name="Tsubouchi T."/>
            <person name="Morono Y."/>
            <person name="Uchiyama I."/>
            <person name="Ito T."/>
            <person name="Fujiyama A."/>
            <person name="Inagaki F."/>
            <person name="Takami H."/>
        </authorList>
    </citation>
    <scope>NUCLEOTIDE SEQUENCE</scope>
    <source>
        <strain evidence="2">Expedition CK06-06</strain>
    </source>
</reference>
<dbReference type="Gene3D" id="1.10.443.10">
    <property type="entry name" value="Intergrase catalytic core"/>
    <property type="match status" value="1"/>
</dbReference>
<dbReference type="EMBL" id="BARW01035669">
    <property type="protein sequence ID" value="GAJ22034.1"/>
    <property type="molecule type" value="Genomic_DNA"/>
</dbReference>
<name>X1UX48_9ZZZZ</name>
<dbReference type="GO" id="GO:0015074">
    <property type="term" value="P:DNA integration"/>
    <property type="evidence" value="ECO:0007669"/>
    <property type="project" value="InterPro"/>
</dbReference>
<evidence type="ECO:0000313" key="2">
    <source>
        <dbReference type="EMBL" id="GAJ22034.1"/>
    </source>
</evidence>
<dbReference type="AlphaFoldDB" id="X1UX48"/>
<protein>
    <recommendedName>
        <fullName evidence="3">Tyr recombinase domain-containing protein</fullName>
    </recommendedName>
</protein>
<organism evidence="2">
    <name type="scientific">marine sediment metagenome</name>
    <dbReference type="NCBI Taxonomy" id="412755"/>
    <lineage>
        <taxon>unclassified sequences</taxon>
        <taxon>metagenomes</taxon>
        <taxon>ecological metagenomes</taxon>
    </lineage>
</organism>
<comment type="caution">
    <text evidence="2">The sequence shown here is derived from an EMBL/GenBank/DDBJ whole genome shotgun (WGS) entry which is preliminary data.</text>
</comment>
<dbReference type="InterPro" id="IPR011010">
    <property type="entry name" value="DNA_brk_join_enz"/>
</dbReference>
<dbReference type="GO" id="GO:0006310">
    <property type="term" value="P:DNA recombination"/>
    <property type="evidence" value="ECO:0007669"/>
    <property type="project" value="UniProtKB-KW"/>
</dbReference>
<dbReference type="InterPro" id="IPR013762">
    <property type="entry name" value="Integrase-like_cat_sf"/>
</dbReference>
<dbReference type="GO" id="GO:0003677">
    <property type="term" value="F:DNA binding"/>
    <property type="evidence" value="ECO:0007669"/>
    <property type="project" value="InterPro"/>
</dbReference>
<feature type="non-terminal residue" evidence="2">
    <location>
        <position position="1"/>
    </location>
</feature>
<evidence type="ECO:0008006" key="3">
    <source>
        <dbReference type="Google" id="ProtNLM"/>
    </source>
</evidence>